<dbReference type="EMBL" id="BKCJ010000192">
    <property type="protein sequence ID" value="GEU30830.1"/>
    <property type="molecule type" value="Genomic_DNA"/>
</dbReference>
<evidence type="ECO:0008006" key="2">
    <source>
        <dbReference type="Google" id="ProtNLM"/>
    </source>
</evidence>
<protein>
    <recommendedName>
        <fullName evidence="2">Transposase (Putative), gypsy type</fullName>
    </recommendedName>
</protein>
<evidence type="ECO:0000313" key="1">
    <source>
        <dbReference type="EMBL" id="GEU30830.1"/>
    </source>
</evidence>
<accession>A0A6L2J2F8</accession>
<comment type="caution">
    <text evidence="1">The sequence shown here is derived from an EMBL/GenBank/DDBJ whole genome shotgun (WGS) entry which is preliminary data.</text>
</comment>
<organism evidence="1">
    <name type="scientific">Tanacetum cinerariifolium</name>
    <name type="common">Dalmatian daisy</name>
    <name type="synonym">Chrysanthemum cinerariifolium</name>
    <dbReference type="NCBI Taxonomy" id="118510"/>
    <lineage>
        <taxon>Eukaryota</taxon>
        <taxon>Viridiplantae</taxon>
        <taxon>Streptophyta</taxon>
        <taxon>Embryophyta</taxon>
        <taxon>Tracheophyta</taxon>
        <taxon>Spermatophyta</taxon>
        <taxon>Magnoliopsida</taxon>
        <taxon>eudicotyledons</taxon>
        <taxon>Gunneridae</taxon>
        <taxon>Pentapetalae</taxon>
        <taxon>asterids</taxon>
        <taxon>campanulids</taxon>
        <taxon>Asterales</taxon>
        <taxon>Asteraceae</taxon>
        <taxon>Asteroideae</taxon>
        <taxon>Anthemideae</taxon>
        <taxon>Anthemidinae</taxon>
        <taxon>Tanacetum</taxon>
    </lineage>
</organism>
<dbReference type="AlphaFoldDB" id="A0A6L2J2F8"/>
<gene>
    <name evidence="1" type="ORF">Tci_002808</name>
</gene>
<proteinExistence type="predicted"/>
<reference evidence="1" key="1">
    <citation type="journal article" date="2019" name="Sci. Rep.">
        <title>Draft genome of Tanacetum cinerariifolium, the natural source of mosquito coil.</title>
        <authorList>
            <person name="Yamashiro T."/>
            <person name="Shiraishi A."/>
            <person name="Satake H."/>
            <person name="Nakayama K."/>
        </authorList>
    </citation>
    <scope>NUCLEOTIDE SEQUENCE</scope>
</reference>
<name>A0A6L2J2F8_TANCI</name>
<sequence>MDSQPRPKLVIMKCLQSFEYLAAFGGAIGRAVDKGTQDGLAAGIDQRMAGRSLVDVFAYNLFAEANYVAAITALCAVDFPLLAQLKSQKDASMADIMDLFRLEGPAVEAPDASHLQPSPEQLMVLIHRLEDHVVIGETSLDFSLDVAQTRVQRIRGDVTARRLFLTDAMVPLIEPLYVKSLIGEASSSGIPVTAVTTALSTTLAQANTVPPAPSTEVPPSKIVFEHEELDTTPEHTSAL</sequence>